<feature type="region of interest" description="Disordered" evidence="1">
    <location>
        <begin position="432"/>
        <end position="476"/>
    </location>
</feature>
<protein>
    <recommendedName>
        <fullName evidence="2">F-box domain-containing protein</fullName>
    </recommendedName>
</protein>
<evidence type="ECO:0000313" key="3">
    <source>
        <dbReference type="EMBL" id="KAJ4461440.1"/>
    </source>
</evidence>
<feature type="compositionally biased region" description="Acidic residues" evidence="1">
    <location>
        <begin position="361"/>
        <end position="386"/>
    </location>
</feature>
<dbReference type="EMBL" id="JAPMOS010000007">
    <property type="protein sequence ID" value="KAJ4461440.1"/>
    <property type="molecule type" value="Genomic_DNA"/>
</dbReference>
<reference evidence="3" key="1">
    <citation type="journal article" date="2022" name="bioRxiv">
        <title>Genomics of Preaxostyla Flagellates Illuminates Evolutionary Transitions and the Path Towards Mitochondrial Loss.</title>
        <authorList>
            <person name="Novak L.V.F."/>
            <person name="Treitli S.C."/>
            <person name="Pyrih J."/>
            <person name="Halakuc P."/>
            <person name="Pipaliya S.V."/>
            <person name="Vacek V."/>
            <person name="Brzon O."/>
            <person name="Soukal P."/>
            <person name="Eme L."/>
            <person name="Dacks J.B."/>
            <person name="Karnkowska A."/>
            <person name="Elias M."/>
            <person name="Hampl V."/>
        </authorList>
    </citation>
    <scope>NUCLEOTIDE SEQUENCE</scope>
    <source>
        <strain evidence="3">RCP-MX</strain>
    </source>
</reference>
<dbReference type="SUPFAM" id="SSF81383">
    <property type="entry name" value="F-box domain"/>
    <property type="match status" value="1"/>
</dbReference>
<accession>A0ABQ8UQK1</accession>
<comment type="caution">
    <text evidence="3">The sequence shown here is derived from an EMBL/GenBank/DDBJ whole genome shotgun (WGS) entry which is preliminary data.</text>
</comment>
<feature type="domain" description="F-box" evidence="2">
    <location>
        <begin position="14"/>
        <end position="63"/>
    </location>
</feature>
<dbReference type="PROSITE" id="PS50181">
    <property type="entry name" value="FBOX"/>
    <property type="match status" value="1"/>
</dbReference>
<gene>
    <name evidence="3" type="ORF">PAPYR_2009</name>
</gene>
<sequence length="608" mass="66812">MMSKAVKQIDGGSSEIFLSLPQEILAVIFANSSVKSLLLELPLVARSFRHLCDLAWHEKFQRLSPRIQKAMNRIYPDAPPKERYLTLAAGQSHLFTVSTLGLADYHLGRAEFSKDESTRVALYGPTRTYAPNRDAIYAQALATSLPLLQAHNITGLRITDHFVSCELQVGDLMAKLPNLTWATVEIESGSQAHWTAHVEEQLVFPRLRYLRLTGRYAHWQAAIFAGSYPSLVTLDVDMVFTAPAALLPVFLDMDGGICLEAMRALMAVVRAHRTARGAPPPAMEEVAPNPNRSLDHRILPPEADGEYLLTQWEWVKEARPADLFEGFCRDPDEADEEAAGDKEDNKEDKKEDVKDGKEAAGDDGEDSDGDEDDDGKDPDEAGDDGDTGVGLGRFGGPWAGLLNSDVFFNPYAYEKDPGLEHLFAFMRPATDAAEGKHKGEEEGQEEEGSEEGQDGGRRKRARPELEGPPAQTARRYPRLSRLLLQDALHTEGLLACMMASRLASHQLVEVHLSQNTCNNKVAACWAAPLARHLEAAHQAVHPGLHTDGACGAGCPSLHRLLLAGHFCGRAQSLALDAAFARAQCDLCGWRCHEEEIHSASDRYSQATE</sequence>
<evidence type="ECO:0000256" key="1">
    <source>
        <dbReference type="SAM" id="MobiDB-lite"/>
    </source>
</evidence>
<keyword evidence="4" id="KW-1185">Reference proteome</keyword>
<name>A0ABQ8UQK1_9EUKA</name>
<dbReference type="Proteomes" id="UP001141327">
    <property type="component" value="Unassembled WGS sequence"/>
</dbReference>
<dbReference type="InterPro" id="IPR001810">
    <property type="entry name" value="F-box_dom"/>
</dbReference>
<feature type="compositionally biased region" description="Acidic residues" evidence="1">
    <location>
        <begin position="442"/>
        <end position="453"/>
    </location>
</feature>
<evidence type="ECO:0000313" key="4">
    <source>
        <dbReference type="Proteomes" id="UP001141327"/>
    </source>
</evidence>
<organism evidence="3 4">
    <name type="scientific">Paratrimastix pyriformis</name>
    <dbReference type="NCBI Taxonomy" id="342808"/>
    <lineage>
        <taxon>Eukaryota</taxon>
        <taxon>Metamonada</taxon>
        <taxon>Preaxostyla</taxon>
        <taxon>Paratrimastigidae</taxon>
        <taxon>Paratrimastix</taxon>
    </lineage>
</organism>
<feature type="compositionally biased region" description="Basic and acidic residues" evidence="1">
    <location>
        <begin position="339"/>
        <end position="360"/>
    </location>
</feature>
<dbReference type="InterPro" id="IPR036047">
    <property type="entry name" value="F-box-like_dom_sf"/>
</dbReference>
<proteinExistence type="predicted"/>
<feature type="region of interest" description="Disordered" evidence="1">
    <location>
        <begin position="326"/>
        <end position="391"/>
    </location>
</feature>
<evidence type="ECO:0000259" key="2">
    <source>
        <dbReference type="PROSITE" id="PS50181"/>
    </source>
</evidence>